<comment type="caution">
    <text evidence="3">The sequence shown here is derived from an EMBL/GenBank/DDBJ whole genome shotgun (WGS) entry which is preliminary data.</text>
</comment>
<organism evidence="3">
    <name type="scientific">Providencia stuartii</name>
    <dbReference type="NCBI Taxonomy" id="588"/>
    <lineage>
        <taxon>Bacteria</taxon>
        <taxon>Pseudomonadati</taxon>
        <taxon>Pseudomonadota</taxon>
        <taxon>Gammaproteobacteria</taxon>
        <taxon>Enterobacterales</taxon>
        <taxon>Morganellaceae</taxon>
        <taxon>Providencia</taxon>
    </lineage>
</organism>
<evidence type="ECO:0000313" key="3">
    <source>
        <dbReference type="EMBL" id="EMP9433172.1"/>
    </source>
</evidence>
<dbReference type="Gene3D" id="3.60.15.10">
    <property type="entry name" value="Ribonuclease Z/Hydroxyacylglutathione hydrolase-like"/>
    <property type="match status" value="1"/>
</dbReference>
<dbReference type="CDD" id="cd07739">
    <property type="entry name" value="metallo-hydrolase-like_MBL-fold"/>
    <property type="match status" value="1"/>
</dbReference>
<dbReference type="EMBL" id="AAZDVE040000015">
    <property type="protein sequence ID" value="EMP9433172.1"/>
    <property type="molecule type" value="Genomic_DNA"/>
</dbReference>
<dbReference type="SMART" id="SM00849">
    <property type="entry name" value="Lactamase_B"/>
    <property type="match status" value="1"/>
</dbReference>
<dbReference type="SUPFAM" id="SSF56281">
    <property type="entry name" value="Metallo-hydrolase/oxidoreductase"/>
    <property type="match status" value="1"/>
</dbReference>
<dbReference type="PANTHER" id="PTHR42951:SF14">
    <property type="entry name" value="METALLO-BETA-LACTAMASE SUPERFAMILY PROTEIN"/>
    <property type="match status" value="1"/>
</dbReference>
<evidence type="ECO:0000256" key="1">
    <source>
        <dbReference type="SAM" id="SignalP"/>
    </source>
</evidence>
<feature type="domain" description="Metallo-beta-lactamase" evidence="2">
    <location>
        <begin position="38"/>
        <end position="223"/>
    </location>
</feature>
<feature type="signal peptide" evidence="1">
    <location>
        <begin position="1"/>
        <end position="21"/>
    </location>
</feature>
<name>A0AAI9I0D1_PROST</name>
<sequence length="290" mass="32207">MKLRTVALTAFVTLTTAFTQAATLKLDVYNPGNNSIFPVSSEIISGDKEVILIDAQFQKNDAQALVNQIKALNKTLTTIYISHSDPDYYFGLDTIIKAFPDAKVVATQETVEAIKASKESKLAYWRTILKDEAPAALIVPDVIQGDRFTIEGETLLIKGSDGPAPERTYVWIPSLKAVVGGVVISDNIHVWVADTQTKESRQHWQQTLENIQALNPKIVVPGHFIGNSKRDLTSVTFTQNYLKTFETMAEQSQDAKMLTSKMEQAYPNLDDKSSLELSAKVIKGEMQWPQ</sequence>
<dbReference type="Pfam" id="PF00753">
    <property type="entry name" value="Lactamase_B"/>
    <property type="match status" value="1"/>
</dbReference>
<dbReference type="InterPro" id="IPR001279">
    <property type="entry name" value="Metallo-B-lactamas"/>
</dbReference>
<protein>
    <submittedName>
        <fullName evidence="3">MBL fold metallo-hydrolase</fullName>
    </submittedName>
</protein>
<dbReference type="AlphaFoldDB" id="A0AAI9I0D1"/>
<accession>A0AAI9I0D1</accession>
<dbReference type="InterPro" id="IPR036866">
    <property type="entry name" value="RibonucZ/Hydroxyglut_hydro"/>
</dbReference>
<dbReference type="PANTHER" id="PTHR42951">
    <property type="entry name" value="METALLO-BETA-LACTAMASE DOMAIN-CONTAINING"/>
    <property type="match status" value="1"/>
</dbReference>
<evidence type="ECO:0000259" key="2">
    <source>
        <dbReference type="SMART" id="SM00849"/>
    </source>
</evidence>
<feature type="chain" id="PRO_5042603458" evidence="1">
    <location>
        <begin position="22"/>
        <end position="290"/>
    </location>
</feature>
<reference evidence="3" key="1">
    <citation type="submission" date="2024-02" db="EMBL/GenBank/DDBJ databases">
        <authorList>
            <consortium name="Clinical and Environmental Microbiology Branch: Whole genome sequencing antimicrobial resistance pathogens in the healthcare setting"/>
        </authorList>
    </citation>
    <scope>NUCLEOTIDE SEQUENCE</scope>
    <source>
        <strain evidence="3">2020GO-00142</strain>
    </source>
</reference>
<proteinExistence type="predicted"/>
<gene>
    <name evidence="3" type="ORF">JRA39_002228</name>
</gene>
<dbReference type="InterPro" id="IPR050855">
    <property type="entry name" value="NDM-1-like"/>
</dbReference>
<keyword evidence="1" id="KW-0732">Signal</keyword>